<dbReference type="Proteomes" id="UP000887566">
    <property type="component" value="Unplaced"/>
</dbReference>
<evidence type="ECO:0000313" key="2">
    <source>
        <dbReference type="Proteomes" id="UP000887566"/>
    </source>
</evidence>
<feature type="signal peptide" evidence="1">
    <location>
        <begin position="1"/>
        <end position="21"/>
    </location>
</feature>
<accession>A0A914X2F5</accession>
<dbReference type="WBParaSite" id="PSAMB.scaffold619size45556.g7395.t1">
    <property type="protein sequence ID" value="PSAMB.scaffold619size45556.g7395.t1"/>
    <property type="gene ID" value="PSAMB.scaffold619size45556.g7395"/>
</dbReference>
<dbReference type="AlphaFoldDB" id="A0A914X2F5"/>
<reference evidence="3" key="1">
    <citation type="submission" date="2022-11" db="UniProtKB">
        <authorList>
            <consortium name="WormBaseParasite"/>
        </authorList>
    </citation>
    <scope>IDENTIFICATION</scope>
</reference>
<organism evidence="2 3">
    <name type="scientific">Plectus sambesii</name>
    <dbReference type="NCBI Taxonomy" id="2011161"/>
    <lineage>
        <taxon>Eukaryota</taxon>
        <taxon>Metazoa</taxon>
        <taxon>Ecdysozoa</taxon>
        <taxon>Nematoda</taxon>
        <taxon>Chromadorea</taxon>
        <taxon>Plectida</taxon>
        <taxon>Plectina</taxon>
        <taxon>Plectoidea</taxon>
        <taxon>Plectidae</taxon>
        <taxon>Plectus</taxon>
    </lineage>
</organism>
<keyword evidence="2" id="KW-1185">Reference proteome</keyword>
<evidence type="ECO:0000313" key="3">
    <source>
        <dbReference type="WBParaSite" id="PSAMB.scaffold619size45556.g7395.t1"/>
    </source>
</evidence>
<sequence>MLPRYACVLVVGFFVINLVKALSIASESHLKEDKRAAALSLIQVLLRSAQNLESEIQQKDVRFHSDERQQGGVNKPILMTLRDKLSGKQSDRRSDRAPACFFKICGFQRFTL</sequence>
<evidence type="ECO:0000256" key="1">
    <source>
        <dbReference type="SAM" id="SignalP"/>
    </source>
</evidence>
<proteinExistence type="predicted"/>
<name>A0A914X2F5_9BILA</name>
<protein>
    <submittedName>
        <fullName evidence="3">Uncharacterized protein</fullName>
    </submittedName>
</protein>
<keyword evidence="1" id="KW-0732">Signal</keyword>
<feature type="chain" id="PRO_5037759977" evidence="1">
    <location>
        <begin position="22"/>
        <end position="112"/>
    </location>
</feature>